<dbReference type="EMBL" id="FONV01000008">
    <property type="protein sequence ID" value="SFF30538.1"/>
    <property type="molecule type" value="Genomic_DNA"/>
</dbReference>
<gene>
    <name evidence="5" type="ORF">SAMN05421541_108311</name>
</gene>
<dbReference type="Pfam" id="PF03816">
    <property type="entry name" value="LytR_cpsA_psr"/>
    <property type="match status" value="1"/>
</dbReference>
<feature type="region of interest" description="Disordered" evidence="2">
    <location>
        <begin position="81"/>
        <end position="117"/>
    </location>
</feature>
<dbReference type="InterPro" id="IPR050922">
    <property type="entry name" value="LytR/CpsA/Psr_CW_biosynth"/>
</dbReference>
<evidence type="ECO:0000313" key="5">
    <source>
        <dbReference type="EMBL" id="SFF30538.1"/>
    </source>
</evidence>
<keyword evidence="6" id="KW-1185">Reference proteome</keyword>
<organism evidence="5 6">
    <name type="scientific">Actinoplanes philippinensis</name>
    <dbReference type="NCBI Taxonomy" id="35752"/>
    <lineage>
        <taxon>Bacteria</taxon>
        <taxon>Bacillati</taxon>
        <taxon>Actinomycetota</taxon>
        <taxon>Actinomycetes</taxon>
        <taxon>Micromonosporales</taxon>
        <taxon>Micromonosporaceae</taxon>
        <taxon>Actinoplanes</taxon>
    </lineage>
</organism>
<evidence type="ECO:0000313" key="6">
    <source>
        <dbReference type="Proteomes" id="UP000199645"/>
    </source>
</evidence>
<reference evidence="5 6" key="1">
    <citation type="submission" date="2016-10" db="EMBL/GenBank/DDBJ databases">
        <authorList>
            <person name="de Groot N.N."/>
        </authorList>
    </citation>
    <scope>NUCLEOTIDE SEQUENCE [LARGE SCALE GENOMIC DNA]</scope>
    <source>
        <strain evidence="5 6">DSM 43019</strain>
    </source>
</reference>
<dbReference type="AlphaFoldDB" id="A0A1I2HLZ2"/>
<dbReference type="PANTHER" id="PTHR33392">
    <property type="entry name" value="POLYISOPRENYL-TEICHOIC ACID--PEPTIDOGLYCAN TEICHOIC ACID TRANSFERASE TAGU"/>
    <property type="match status" value="1"/>
</dbReference>
<dbReference type="InterPro" id="IPR004474">
    <property type="entry name" value="LytR_CpsA_psr"/>
</dbReference>
<keyword evidence="3" id="KW-0472">Membrane</keyword>
<dbReference type="NCBIfam" id="TIGR00350">
    <property type="entry name" value="lytR_cpsA_psr"/>
    <property type="match status" value="1"/>
</dbReference>
<protein>
    <submittedName>
        <fullName evidence="5">Cell envelope-related function transcriptional attenuator common domain-containing protein</fullName>
    </submittedName>
</protein>
<keyword evidence="3" id="KW-0812">Transmembrane</keyword>
<dbReference type="Proteomes" id="UP000199645">
    <property type="component" value="Unassembled WGS sequence"/>
</dbReference>
<keyword evidence="3" id="KW-1133">Transmembrane helix</keyword>
<feature type="compositionally biased region" description="Basic and acidic residues" evidence="2">
    <location>
        <begin position="81"/>
        <end position="95"/>
    </location>
</feature>
<proteinExistence type="inferred from homology"/>
<sequence length="360" mass="38767">MILAMSNPPHLDAATEKIPLPEQEPQQTQEPPAKHKKPSRRMRYALIALLVVVLLGVGGAVAGGFYLRSVEKGIERVDAFDGVPEQERPQKEATEARNILILGSDSRDPENTGGSRSDTLIVAHLPADRSSAQLISIPRDTWVEVPKSKDGKHGGTEAKINAAYAWGGVPLVVQTVEKFTGVRIDNVAIIDFAGFQDIVDAVGGVDIDVPQDFTSIHEPFRRFRAGVQHMDGATALDYARQRKQFPDGDFARIRHQQQVIKGVLNKAVSAGTLTNPGLLTDLIEATADAVSVDKTLSIIDTATEMSGLRGGDLSFMTNPTSGTGTVGTESVVFPDEDRTKQLYAAVKRDSVPDILKAAGE</sequence>
<dbReference type="PANTHER" id="PTHR33392:SF6">
    <property type="entry name" value="POLYISOPRENYL-TEICHOIC ACID--PEPTIDOGLYCAN TEICHOIC ACID TRANSFERASE TAGU"/>
    <property type="match status" value="1"/>
</dbReference>
<accession>A0A1I2HLZ2</accession>
<feature type="transmembrane region" description="Helical" evidence="3">
    <location>
        <begin position="44"/>
        <end position="67"/>
    </location>
</feature>
<feature type="domain" description="Cell envelope-related transcriptional attenuator" evidence="4">
    <location>
        <begin position="116"/>
        <end position="267"/>
    </location>
</feature>
<name>A0A1I2HLZ2_9ACTN</name>
<dbReference type="STRING" id="35752.SAMN05421541_108311"/>
<evidence type="ECO:0000256" key="1">
    <source>
        <dbReference type="ARBA" id="ARBA00006068"/>
    </source>
</evidence>
<dbReference type="Gene3D" id="3.40.630.190">
    <property type="entry name" value="LCP protein"/>
    <property type="match status" value="1"/>
</dbReference>
<comment type="similarity">
    <text evidence="1">Belongs to the LytR/CpsA/Psr (LCP) family.</text>
</comment>
<evidence type="ECO:0000259" key="4">
    <source>
        <dbReference type="Pfam" id="PF03816"/>
    </source>
</evidence>
<evidence type="ECO:0000256" key="2">
    <source>
        <dbReference type="SAM" id="MobiDB-lite"/>
    </source>
</evidence>
<evidence type="ECO:0000256" key="3">
    <source>
        <dbReference type="SAM" id="Phobius"/>
    </source>
</evidence>